<evidence type="ECO:0000256" key="2">
    <source>
        <dbReference type="ARBA" id="ARBA00022692"/>
    </source>
</evidence>
<keyword evidence="2" id="KW-0812">Transmembrane</keyword>
<evidence type="ECO:0000256" key="6">
    <source>
        <dbReference type="ARBA" id="ARBA00022989"/>
    </source>
</evidence>
<dbReference type="PRINTS" id="PR00205">
    <property type="entry name" value="CADHERIN"/>
</dbReference>
<dbReference type="Proteomes" id="UP000269396">
    <property type="component" value="Unassembled WGS sequence"/>
</dbReference>
<evidence type="ECO:0000256" key="1">
    <source>
        <dbReference type="ARBA" id="ARBA00004370"/>
    </source>
</evidence>
<dbReference type="CDD" id="cd11304">
    <property type="entry name" value="Cadherin_repeat"/>
    <property type="match status" value="1"/>
</dbReference>
<dbReference type="InterPro" id="IPR050971">
    <property type="entry name" value="Cadherin-domain_protein"/>
</dbReference>
<name>A0A183PYV0_9TREM</name>
<keyword evidence="7" id="KW-0472">Membrane</keyword>
<keyword evidence="6" id="KW-1133">Transmembrane helix</keyword>
<keyword evidence="5" id="KW-0130">Cell adhesion</keyword>
<evidence type="ECO:0000256" key="3">
    <source>
        <dbReference type="ARBA" id="ARBA00022737"/>
    </source>
</evidence>
<protein>
    <submittedName>
        <fullName evidence="8">Uncharacterized protein</fullName>
    </submittedName>
</protein>
<organism evidence="8 9">
    <name type="scientific">Schistosoma mattheei</name>
    <dbReference type="NCBI Taxonomy" id="31246"/>
    <lineage>
        <taxon>Eukaryota</taxon>
        <taxon>Metazoa</taxon>
        <taxon>Spiralia</taxon>
        <taxon>Lophotrochozoa</taxon>
        <taxon>Platyhelminthes</taxon>
        <taxon>Trematoda</taxon>
        <taxon>Digenea</taxon>
        <taxon>Strigeidida</taxon>
        <taxon>Schistosomatoidea</taxon>
        <taxon>Schistosomatidae</taxon>
        <taxon>Schistosoma</taxon>
    </lineage>
</organism>
<evidence type="ECO:0000313" key="9">
    <source>
        <dbReference type="Proteomes" id="UP000269396"/>
    </source>
</evidence>
<proteinExistence type="predicted"/>
<accession>A0A183PYV0</accession>
<dbReference type="Gene3D" id="2.60.40.60">
    <property type="entry name" value="Cadherins"/>
    <property type="match status" value="1"/>
</dbReference>
<comment type="subcellular location">
    <subcellularLocation>
        <location evidence="1">Membrane</location>
    </subcellularLocation>
</comment>
<dbReference type="GO" id="GO:0007156">
    <property type="term" value="P:homophilic cell adhesion via plasma membrane adhesion molecules"/>
    <property type="evidence" value="ECO:0007669"/>
    <property type="project" value="InterPro"/>
</dbReference>
<keyword evidence="9" id="KW-1185">Reference proteome</keyword>
<dbReference type="PROSITE" id="PS50268">
    <property type="entry name" value="CADHERIN_2"/>
    <property type="match status" value="1"/>
</dbReference>
<dbReference type="SUPFAM" id="SSF49313">
    <property type="entry name" value="Cadherin-like"/>
    <property type="match status" value="1"/>
</dbReference>
<sequence length="103" mass="11867">METNIDLNNTSKFLIKSNGQVMIKEQLDYEQCNLYNLIVRASDGEFYAFTQLLIKIIDVNDELPEFLLNPLQLIINENQPAKTLIGHVSDLNNLIIENRCLEL</sequence>
<keyword evidence="3" id="KW-0677">Repeat</keyword>
<keyword evidence="4" id="KW-0106">Calcium</keyword>
<evidence type="ECO:0000256" key="7">
    <source>
        <dbReference type="ARBA" id="ARBA00023136"/>
    </source>
</evidence>
<dbReference type="AlphaFoldDB" id="A0A183PYV0"/>
<dbReference type="GO" id="GO:0016020">
    <property type="term" value="C:membrane"/>
    <property type="evidence" value="ECO:0007669"/>
    <property type="project" value="UniProtKB-SubCell"/>
</dbReference>
<dbReference type="GO" id="GO:0005911">
    <property type="term" value="C:cell-cell junction"/>
    <property type="evidence" value="ECO:0007669"/>
    <property type="project" value="TreeGrafter"/>
</dbReference>
<dbReference type="PANTHER" id="PTHR24025">
    <property type="entry name" value="DESMOGLEIN FAMILY MEMBER"/>
    <property type="match status" value="1"/>
</dbReference>
<dbReference type="GO" id="GO:0005509">
    <property type="term" value="F:calcium ion binding"/>
    <property type="evidence" value="ECO:0007669"/>
    <property type="project" value="UniProtKB-UniRule"/>
</dbReference>
<dbReference type="InterPro" id="IPR015919">
    <property type="entry name" value="Cadherin-like_sf"/>
</dbReference>
<dbReference type="STRING" id="31246.A0A183PYV0"/>
<dbReference type="PANTHER" id="PTHR24025:SF31">
    <property type="entry name" value="NEURAL-CADHERIN"/>
    <property type="match status" value="1"/>
</dbReference>
<dbReference type="EMBL" id="UZAL01042509">
    <property type="protein sequence ID" value="VDP80105.1"/>
    <property type="molecule type" value="Genomic_DNA"/>
</dbReference>
<evidence type="ECO:0000313" key="8">
    <source>
        <dbReference type="EMBL" id="VDP80105.1"/>
    </source>
</evidence>
<evidence type="ECO:0000256" key="4">
    <source>
        <dbReference type="ARBA" id="ARBA00022837"/>
    </source>
</evidence>
<gene>
    <name evidence="8" type="ORF">SMTD_LOCUS19538</name>
</gene>
<evidence type="ECO:0000256" key="5">
    <source>
        <dbReference type="ARBA" id="ARBA00022889"/>
    </source>
</evidence>
<reference evidence="8 9" key="1">
    <citation type="submission" date="2018-11" db="EMBL/GenBank/DDBJ databases">
        <authorList>
            <consortium name="Pathogen Informatics"/>
        </authorList>
    </citation>
    <scope>NUCLEOTIDE SEQUENCE [LARGE SCALE GENOMIC DNA]</scope>
    <source>
        <strain>Denwood</strain>
        <strain evidence="9">Zambia</strain>
    </source>
</reference>
<dbReference type="InterPro" id="IPR002126">
    <property type="entry name" value="Cadherin-like_dom"/>
</dbReference>